<dbReference type="CDD" id="cd12503">
    <property type="entry name" value="RRM1_hnRNPH_GRSF1_like"/>
    <property type="match status" value="1"/>
</dbReference>
<dbReference type="InterPro" id="IPR035979">
    <property type="entry name" value="RBD_domain_sf"/>
</dbReference>
<accession>A0AAV1Q364</accession>
<gene>
    <name evidence="6" type="ORF">FSCOSCO3_A022031</name>
</gene>
<dbReference type="AlphaFoldDB" id="A0AAV1Q364"/>
<dbReference type="PANTHER" id="PTHR13976">
    <property type="entry name" value="HETEROGENEOUS NUCLEAR RIBONUCLEOPROTEIN-RELATED"/>
    <property type="match status" value="1"/>
</dbReference>
<dbReference type="InterPro" id="IPR050666">
    <property type="entry name" value="ESRP"/>
</dbReference>
<feature type="domain" description="RRM" evidence="5">
    <location>
        <begin position="100"/>
        <end position="179"/>
    </location>
</feature>
<feature type="compositionally biased region" description="Polar residues" evidence="4">
    <location>
        <begin position="286"/>
        <end position="297"/>
    </location>
</feature>
<evidence type="ECO:0000256" key="1">
    <source>
        <dbReference type="ARBA" id="ARBA00022737"/>
    </source>
</evidence>
<evidence type="ECO:0000313" key="7">
    <source>
        <dbReference type="Proteomes" id="UP001314229"/>
    </source>
</evidence>
<dbReference type="SMART" id="SM00360">
    <property type="entry name" value="RRM"/>
    <property type="match status" value="3"/>
</dbReference>
<dbReference type="GO" id="GO:0003723">
    <property type="term" value="F:RNA binding"/>
    <property type="evidence" value="ECO:0007669"/>
    <property type="project" value="UniProtKB-UniRule"/>
</dbReference>
<dbReference type="Gene3D" id="3.30.70.330">
    <property type="match status" value="3"/>
</dbReference>
<name>A0AAV1Q364_SCOSC</name>
<reference evidence="6 7" key="1">
    <citation type="submission" date="2024-01" db="EMBL/GenBank/DDBJ databases">
        <authorList>
            <person name="Alioto T."/>
            <person name="Alioto T."/>
            <person name="Gomez Garrido J."/>
        </authorList>
    </citation>
    <scope>NUCLEOTIDE SEQUENCE [LARGE SCALE GENOMIC DNA]</scope>
</reference>
<dbReference type="SUPFAM" id="SSF54928">
    <property type="entry name" value="RNA-binding domain, RBD"/>
    <property type="match status" value="3"/>
</dbReference>
<dbReference type="EMBL" id="CAWUFR010000431">
    <property type="protein sequence ID" value="CAK6977780.1"/>
    <property type="molecule type" value="Genomic_DNA"/>
</dbReference>
<comment type="caution">
    <text evidence="6">The sequence shown here is derived from an EMBL/GenBank/DDBJ whole genome shotgun (WGS) entry which is preliminary data.</text>
</comment>
<evidence type="ECO:0000256" key="3">
    <source>
        <dbReference type="PROSITE-ProRule" id="PRU00176"/>
    </source>
</evidence>
<dbReference type="Pfam" id="PF00076">
    <property type="entry name" value="RRM_1"/>
    <property type="match status" value="2"/>
</dbReference>
<feature type="region of interest" description="Disordered" evidence="4">
    <location>
        <begin position="280"/>
        <end position="321"/>
    </location>
</feature>
<sequence>MSCSSPSVLLFLRRCVSLRQVTSSAGIKTARSGVLSARCGFIQHRTPTTGPGLRSFCQLQTALKCSQNSLCTKAGAPFEDEYPPLPAYQGDSEPEKKDVYIIQVKGLPWSCTTQDLLNFFSDCRIRSGETGIHFTVDRLGRPSGRAFIEMEHEEDVSKALEKHRQYLGPRYVEVFEVTNADAESLLKKVIHPPADNGVVRIRGLPFTCTEADIVNFFSGLDIVENGITIVLNNKGRRSGEAYVQFSSQEAADQALQKDREVIGNRYIEVFPSNSREVLSSWRRKTTNSASPDMSSESVTRKSFAASMADSRTAPSGSSQRSSVSLHYIHMRGLPFNSSGEDIVKFFSPLAVSRVLIECGPDGRPSGEADVYFSCHQEAVTAMSRDRMHIGERYIELFLNSPPDSDGR</sequence>
<feature type="compositionally biased region" description="Polar residues" evidence="4">
    <location>
        <begin position="312"/>
        <end position="321"/>
    </location>
</feature>
<proteinExistence type="predicted"/>
<protein>
    <submittedName>
        <fullName evidence="6">G-rich sequence factor 1</fullName>
    </submittedName>
</protein>
<organism evidence="6 7">
    <name type="scientific">Scomber scombrus</name>
    <name type="common">Atlantic mackerel</name>
    <name type="synonym">Scomber vernalis</name>
    <dbReference type="NCBI Taxonomy" id="13677"/>
    <lineage>
        <taxon>Eukaryota</taxon>
        <taxon>Metazoa</taxon>
        <taxon>Chordata</taxon>
        <taxon>Craniata</taxon>
        <taxon>Vertebrata</taxon>
        <taxon>Euteleostomi</taxon>
        <taxon>Actinopterygii</taxon>
        <taxon>Neopterygii</taxon>
        <taxon>Teleostei</taxon>
        <taxon>Neoteleostei</taxon>
        <taxon>Acanthomorphata</taxon>
        <taxon>Pelagiaria</taxon>
        <taxon>Scombriformes</taxon>
        <taxon>Scombridae</taxon>
        <taxon>Scomber</taxon>
    </lineage>
</organism>
<dbReference type="Proteomes" id="UP001314229">
    <property type="component" value="Unassembled WGS sequence"/>
</dbReference>
<evidence type="ECO:0000259" key="5">
    <source>
        <dbReference type="PROSITE" id="PS50102"/>
    </source>
</evidence>
<evidence type="ECO:0000256" key="2">
    <source>
        <dbReference type="ARBA" id="ARBA00022884"/>
    </source>
</evidence>
<feature type="domain" description="RRM" evidence="5">
    <location>
        <begin position="197"/>
        <end position="274"/>
    </location>
</feature>
<dbReference type="InterPro" id="IPR012677">
    <property type="entry name" value="Nucleotide-bd_a/b_plait_sf"/>
</dbReference>
<dbReference type="PROSITE" id="PS50102">
    <property type="entry name" value="RRM"/>
    <property type="match status" value="2"/>
</dbReference>
<keyword evidence="7" id="KW-1185">Reference proteome</keyword>
<keyword evidence="2 3" id="KW-0694">RNA-binding</keyword>
<evidence type="ECO:0000313" key="6">
    <source>
        <dbReference type="EMBL" id="CAK6977780.1"/>
    </source>
</evidence>
<keyword evidence="1" id="KW-0677">Repeat</keyword>
<dbReference type="CDD" id="cd12504">
    <property type="entry name" value="RRM2_hnRNPH_CRSF1_like"/>
    <property type="match status" value="1"/>
</dbReference>
<dbReference type="InterPro" id="IPR000504">
    <property type="entry name" value="RRM_dom"/>
</dbReference>
<evidence type="ECO:0000256" key="4">
    <source>
        <dbReference type="SAM" id="MobiDB-lite"/>
    </source>
</evidence>